<dbReference type="Gene3D" id="3.40.50.1820">
    <property type="entry name" value="alpha/beta hydrolase"/>
    <property type="match status" value="1"/>
</dbReference>
<dbReference type="PANTHER" id="PTHR33428:SF14">
    <property type="entry name" value="CARBOXYLESTERASE TYPE B DOMAIN-CONTAINING PROTEIN"/>
    <property type="match status" value="1"/>
</dbReference>
<dbReference type="InterPro" id="IPR041127">
    <property type="entry name" value="PET_hydrolase/cutinase-like"/>
</dbReference>
<feature type="region of interest" description="Disordered" evidence="1">
    <location>
        <begin position="117"/>
        <end position="139"/>
    </location>
</feature>
<dbReference type="SUPFAM" id="SSF53474">
    <property type="entry name" value="alpha/beta-Hydrolases"/>
    <property type="match status" value="1"/>
</dbReference>
<keyword evidence="5" id="KW-1185">Reference proteome</keyword>
<keyword evidence="2" id="KW-0732">Signal</keyword>
<proteinExistence type="predicted"/>
<comment type="caution">
    <text evidence="4">The sequence shown here is derived from an EMBL/GenBank/DDBJ whole genome shotgun (WGS) entry which is preliminary data.</text>
</comment>
<evidence type="ECO:0000259" key="3">
    <source>
        <dbReference type="Pfam" id="PF12740"/>
    </source>
</evidence>
<name>A0A7X1F731_9SPHN</name>
<reference evidence="4 5" key="1">
    <citation type="submission" date="2020-08" db="EMBL/GenBank/DDBJ databases">
        <title>The genome sequence of Novosphingobium flavum 4Y4.</title>
        <authorList>
            <person name="Liu Y."/>
        </authorList>
    </citation>
    <scope>NUCLEOTIDE SEQUENCE [LARGE SCALE GENOMIC DNA]</scope>
    <source>
        <strain evidence="4 5">4Y4</strain>
    </source>
</reference>
<gene>
    <name evidence="4" type="ORF">H7F49_07670</name>
</gene>
<feature type="domain" description="PET hydrolase/cutinase-like" evidence="3">
    <location>
        <begin position="142"/>
        <end position="197"/>
    </location>
</feature>
<dbReference type="AlphaFoldDB" id="A0A7X1F731"/>
<dbReference type="InterPro" id="IPR029058">
    <property type="entry name" value="AB_hydrolase_fold"/>
</dbReference>
<sequence length="320" mass="34094">MERRQWIGLAMLALTATSLGAQEAKVPPKPFGVVGQPGGTGPAPAVAEYLPALPDHTVYRPARLPDRPLPIVLWGNGACRDDGLAHAGFLREVASHGYVIVVPGPPREEPALVPPVRITEMPPPDPNRPAQLARRGPDATSPEQILAGLDWLERQNADPASPFYRHVDPARVAVMGHSCGGLQAIRISADPRIKATALFNSGVFNNSADGRTGLNVAKSELARLHAPIAYILGGPGDIAWPQAIDDVARIVHVPVFFAHAPTGHGGTFRTAPNGGAYGVIATRWLDAMLKGDRAARRYFVGADCGLCKVPDWSVPRPLLR</sequence>
<feature type="chain" id="PRO_5030876025" description="PET hydrolase/cutinase-like domain-containing protein" evidence="2">
    <location>
        <begin position="22"/>
        <end position="320"/>
    </location>
</feature>
<dbReference type="Pfam" id="PF12740">
    <property type="entry name" value="PETase"/>
    <property type="match status" value="1"/>
</dbReference>
<dbReference type="Proteomes" id="UP000520156">
    <property type="component" value="Unassembled WGS sequence"/>
</dbReference>
<evidence type="ECO:0000313" key="4">
    <source>
        <dbReference type="EMBL" id="MBC2651578.1"/>
    </source>
</evidence>
<dbReference type="RefSeq" id="WP_185682999.1">
    <property type="nucleotide sequence ID" value="NZ_JACLAU010000008.1"/>
</dbReference>
<feature type="signal peptide" evidence="2">
    <location>
        <begin position="1"/>
        <end position="21"/>
    </location>
</feature>
<accession>A0A7X1F731</accession>
<organism evidence="4 5">
    <name type="scientific">Novosphingobium aerophilum</name>
    <dbReference type="NCBI Taxonomy" id="2839843"/>
    <lineage>
        <taxon>Bacteria</taxon>
        <taxon>Pseudomonadati</taxon>
        <taxon>Pseudomonadota</taxon>
        <taxon>Alphaproteobacteria</taxon>
        <taxon>Sphingomonadales</taxon>
        <taxon>Sphingomonadaceae</taxon>
        <taxon>Novosphingobium</taxon>
    </lineage>
</organism>
<evidence type="ECO:0000256" key="2">
    <source>
        <dbReference type="SAM" id="SignalP"/>
    </source>
</evidence>
<protein>
    <recommendedName>
        <fullName evidence="3">PET hydrolase/cutinase-like domain-containing protein</fullName>
    </recommendedName>
</protein>
<evidence type="ECO:0000256" key="1">
    <source>
        <dbReference type="SAM" id="MobiDB-lite"/>
    </source>
</evidence>
<evidence type="ECO:0000313" key="5">
    <source>
        <dbReference type="Proteomes" id="UP000520156"/>
    </source>
</evidence>
<dbReference type="EMBL" id="JACLAU010000008">
    <property type="protein sequence ID" value="MBC2651578.1"/>
    <property type="molecule type" value="Genomic_DNA"/>
</dbReference>
<dbReference type="PANTHER" id="PTHR33428">
    <property type="entry name" value="CHLOROPHYLLASE-2, CHLOROPLASTIC"/>
    <property type="match status" value="1"/>
</dbReference>